<evidence type="ECO:0000256" key="1">
    <source>
        <dbReference type="SAM" id="Coils"/>
    </source>
</evidence>
<dbReference type="Pfam" id="PF13884">
    <property type="entry name" value="Peptidase_S74"/>
    <property type="match status" value="1"/>
</dbReference>
<accession>A0A1D9G4G5</accession>
<dbReference type="Proteomes" id="UP000176944">
    <property type="component" value="Chromosome"/>
</dbReference>
<name>A0A1D9G4G5_MOOP1</name>
<organism evidence="3 4">
    <name type="scientific">Moorena producens (strain JHB)</name>
    <dbReference type="NCBI Taxonomy" id="1454205"/>
    <lineage>
        <taxon>Bacteria</taxon>
        <taxon>Bacillati</taxon>
        <taxon>Cyanobacteriota</taxon>
        <taxon>Cyanophyceae</taxon>
        <taxon>Coleofasciculales</taxon>
        <taxon>Coleofasciculaceae</taxon>
        <taxon>Moorena</taxon>
    </lineage>
</organism>
<sequence>MSIVNDIMKRLSRRAIPLSADPEFVENVEATNPQVVLKKLADIPIQTWNYKSEDPAIRHMGPMAQDFYGAFGLGNTDKHIFHMDAIGVCLASIKGLNQLIEEQNHRIAQNQEKLEKNARLLEKLADLVSEQSEGID</sequence>
<protein>
    <submittedName>
        <fullName evidence="3">Tail fiber domain-containing protein</fullName>
    </submittedName>
</protein>
<gene>
    <name evidence="3" type="ORF">BJP36_23935</name>
</gene>
<evidence type="ECO:0000259" key="2">
    <source>
        <dbReference type="Pfam" id="PF13884"/>
    </source>
</evidence>
<evidence type="ECO:0000313" key="3">
    <source>
        <dbReference type="EMBL" id="AOY82508.1"/>
    </source>
</evidence>
<evidence type="ECO:0000313" key="4">
    <source>
        <dbReference type="Proteomes" id="UP000176944"/>
    </source>
</evidence>
<dbReference type="InterPro" id="IPR030392">
    <property type="entry name" value="S74_ICA"/>
</dbReference>
<reference evidence="4" key="1">
    <citation type="submission" date="2016-10" db="EMBL/GenBank/DDBJ databases">
        <title>Comparative genomics uncovers the prolific and rare metabolic potential of the cyanobacterial genus Moorea.</title>
        <authorList>
            <person name="Leao T."/>
            <person name="Castelao G."/>
            <person name="Korobeynikov A."/>
            <person name="Monroe E.A."/>
            <person name="Podell S."/>
            <person name="Glukhov E."/>
            <person name="Allen E."/>
            <person name="Gerwick W.H."/>
            <person name="Gerwick L."/>
        </authorList>
    </citation>
    <scope>NUCLEOTIDE SEQUENCE [LARGE SCALE GENOMIC DNA]</scope>
    <source>
        <strain evidence="4">JHB</strain>
    </source>
</reference>
<dbReference type="AlphaFoldDB" id="A0A1D9G4G5"/>
<keyword evidence="1" id="KW-0175">Coiled coil</keyword>
<proteinExistence type="predicted"/>
<feature type="domain" description="Peptidase S74" evidence="2">
    <location>
        <begin position="26"/>
        <end position="70"/>
    </location>
</feature>
<feature type="coiled-coil region" evidence="1">
    <location>
        <begin position="93"/>
        <end position="131"/>
    </location>
</feature>
<dbReference type="EMBL" id="CP017708">
    <property type="protein sequence ID" value="AOY82508.1"/>
    <property type="molecule type" value="Genomic_DNA"/>
</dbReference>